<dbReference type="EMBL" id="KV442016">
    <property type="protein sequence ID" value="OAQ34657.1"/>
    <property type="molecule type" value="Genomic_DNA"/>
</dbReference>
<keyword evidence="3" id="KW-1185">Reference proteome</keyword>
<keyword evidence="1" id="KW-0732">Signal</keyword>
<evidence type="ECO:0000256" key="1">
    <source>
        <dbReference type="SAM" id="SignalP"/>
    </source>
</evidence>
<reference evidence="2 3" key="1">
    <citation type="submission" date="2016-05" db="EMBL/GenBank/DDBJ databases">
        <title>Genome sequencing reveals origins of a unique bacterial endosymbiosis in the earliest lineages of terrestrial Fungi.</title>
        <authorList>
            <consortium name="DOE Joint Genome Institute"/>
            <person name="Uehling J."/>
            <person name="Gryganskyi A."/>
            <person name="Hameed K."/>
            <person name="Tschaplinski T."/>
            <person name="Misztal P."/>
            <person name="Wu S."/>
            <person name="Desiro A."/>
            <person name="Vande Pol N."/>
            <person name="Du Z.-Y."/>
            <person name="Zienkiewicz A."/>
            <person name="Zienkiewicz K."/>
            <person name="Morin E."/>
            <person name="Tisserant E."/>
            <person name="Splivallo R."/>
            <person name="Hainaut M."/>
            <person name="Henrissat B."/>
            <person name="Ohm R."/>
            <person name="Kuo A."/>
            <person name="Yan J."/>
            <person name="Lipzen A."/>
            <person name="Nolan M."/>
            <person name="Labutti K."/>
            <person name="Barry K."/>
            <person name="Goldstein A."/>
            <person name="Labbe J."/>
            <person name="Schadt C."/>
            <person name="Tuskan G."/>
            <person name="Grigoriev I."/>
            <person name="Martin F."/>
            <person name="Vilgalys R."/>
            <person name="Bonito G."/>
        </authorList>
    </citation>
    <scope>NUCLEOTIDE SEQUENCE [LARGE SCALE GENOMIC DNA]</scope>
    <source>
        <strain evidence="2 3">AG-77</strain>
    </source>
</reference>
<name>A0A197KAD0_9FUNG</name>
<gene>
    <name evidence="2" type="ORF">K457DRAFT_133129</name>
</gene>
<proteinExistence type="predicted"/>
<evidence type="ECO:0000313" key="3">
    <source>
        <dbReference type="Proteomes" id="UP000078512"/>
    </source>
</evidence>
<protein>
    <submittedName>
        <fullName evidence="2">Uncharacterized protein</fullName>
    </submittedName>
</protein>
<evidence type="ECO:0000313" key="2">
    <source>
        <dbReference type="EMBL" id="OAQ34657.1"/>
    </source>
</evidence>
<organism evidence="2 3">
    <name type="scientific">Linnemannia elongata AG-77</name>
    <dbReference type="NCBI Taxonomy" id="1314771"/>
    <lineage>
        <taxon>Eukaryota</taxon>
        <taxon>Fungi</taxon>
        <taxon>Fungi incertae sedis</taxon>
        <taxon>Mucoromycota</taxon>
        <taxon>Mortierellomycotina</taxon>
        <taxon>Mortierellomycetes</taxon>
        <taxon>Mortierellales</taxon>
        <taxon>Mortierellaceae</taxon>
        <taxon>Linnemannia</taxon>
    </lineage>
</organism>
<dbReference type="Proteomes" id="UP000078512">
    <property type="component" value="Unassembled WGS sequence"/>
</dbReference>
<feature type="signal peptide" evidence="1">
    <location>
        <begin position="1"/>
        <end position="16"/>
    </location>
</feature>
<feature type="chain" id="PRO_5008276715" evidence="1">
    <location>
        <begin position="17"/>
        <end position="160"/>
    </location>
</feature>
<accession>A0A197KAD0</accession>
<sequence length="160" mass="17651">MRSVLLFLSCAAQVFAVSYITVSNKNVCATASIHDYNQCYNIDGKLDGKATGGHMINWDTQNSEFTVVYFSGKDCSGKSSTYQFHLGWSCGCKFNTLPCGGTARSWLVVNSSFGDRRSYCGSPMYENKGKQNKLNYDNVCYASKNNLGKPQGLCPDSCKY</sequence>
<dbReference type="AlphaFoldDB" id="A0A197KAD0"/>